<dbReference type="SMART" id="SM00256">
    <property type="entry name" value="FBOX"/>
    <property type="match status" value="1"/>
</dbReference>
<protein>
    <recommendedName>
        <fullName evidence="2">F-box domain-containing protein</fullName>
    </recommendedName>
</protein>
<dbReference type="PANTHER" id="PTHR31672:SF13">
    <property type="entry name" value="F-BOX PROTEIN CPR30-LIKE"/>
    <property type="match status" value="1"/>
</dbReference>
<sequence>MLSFYLLLFLLFSMIMSNCKKFCSSKFTLFTVQIQNKKIISPEFLPRELVSNILSRLPANDLMRCKHVCKSWYNLITDPHFITNYHVFYNNLKHCQREQDLLVIRRPFLSSLKTYISVLSCNFNQPKMHISSHLLSPSIEFSSDHKYWTEILGPCNGIYLLQGNPHVMMNPSIKQFKTLPQSYSTGPRGTYSLTDHAGFGYDPKRDDYKVVVVKDIWLREIDERKLMHWTAEIYSLNSNSWRELDHPPPIEIWESSVVYTYVNNCYHWFGFVDESGRKEDVVLAFDMANEVFRNIKVPRLRESSKEDFATLVPYEESNSIGVIVYPVRGIEKSFDVWVLRDYWDEGTWIKKYSVESKEGIYKLVGFHASNQFLWMGINEELMLYEADSQQIQRFQVEGKNNSLRATVYAESLVSLRRRNDSTCQFVLCNLSKL</sequence>
<dbReference type="Pfam" id="PF00646">
    <property type="entry name" value="F-box"/>
    <property type="match status" value="1"/>
</dbReference>
<name>A0AAN9FCV7_CROPI</name>
<evidence type="ECO:0000313" key="4">
    <source>
        <dbReference type="Proteomes" id="UP001372338"/>
    </source>
</evidence>
<gene>
    <name evidence="3" type="ORF">RIF29_14185</name>
</gene>
<dbReference type="EMBL" id="JAYWIO010000003">
    <property type="protein sequence ID" value="KAK7273139.1"/>
    <property type="molecule type" value="Genomic_DNA"/>
</dbReference>
<evidence type="ECO:0000259" key="2">
    <source>
        <dbReference type="PROSITE" id="PS50181"/>
    </source>
</evidence>
<dbReference type="AlphaFoldDB" id="A0AAN9FCV7"/>
<dbReference type="InterPro" id="IPR006527">
    <property type="entry name" value="F-box-assoc_dom_typ1"/>
</dbReference>
<dbReference type="InterPro" id="IPR036047">
    <property type="entry name" value="F-box-like_dom_sf"/>
</dbReference>
<dbReference type="Gene3D" id="1.20.1280.50">
    <property type="match status" value="1"/>
</dbReference>
<dbReference type="InterPro" id="IPR017451">
    <property type="entry name" value="F-box-assoc_interact_dom"/>
</dbReference>
<dbReference type="NCBIfam" id="TIGR01640">
    <property type="entry name" value="F_box_assoc_1"/>
    <property type="match status" value="1"/>
</dbReference>
<dbReference type="CDD" id="cd22157">
    <property type="entry name" value="F-box_AtFBW1-like"/>
    <property type="match status" value="1"/>
</dbReference>
<dbReference type="PROSITE" id="PS50181">
    <property type="entry name" value="FBOX"/>
    <property type="match status" value="1"/>
</dbReference>
<feature type="domain" description="F-box" evidence="2">
    <location>
        <begin position="39"/>
        <end position="92"/>
    </location>
</feature>
<proteinExistence type="predicted"/>
<evidence type="ECO:0000256" key="1">
    <source>
        <dbReference type="SAM" id="SignalP"/>
    </source>
</evidence>
<comment type="caution">
    <text evidence="3">The sequence shown here is derived from an EMBL/GenBank/DDBJ whole genome shotgun (WGS) entry which is preliminary data.</text>
</comment>
<dbReference type="Proteomes" id="UP001372338">
    <property type="component" value="Unassembled WGS sequence"/>
</dbReference>
<dbReference type="Pfam" id="PF07734">
    <property type="entry name" value="FBA_1"/>
    <property type="match status" value="1"/>
</dbReference>
<dbReference type="InterPro" id="IPR050796">
    <property type="entry name" value="SCF_F-box_component"/>
</dbReference>
<organism evidence="3 4">
    <name type="scientific">Crotalaria pallida</name>
    <name type="common">Smooth rattlebox</name>
    <name type="synonym">Crotalaria striata</name>
    <dbReference type="NCBI Taxonomy" id="3830"/>
    <lineage>
        <taxon>Eukaryota</taxon>
        <taxon>Viridiplantae</taxon>
        <taxon>Streptophyta</taxon>
        <taxon>Embryophyta</taxon>
        <taxon>Tracheophyta</taxon>
        <taxon>Spermatophyta</taxon>
        <taxon>Magnoliopsida</taxon>
        <taxon>eudicotyledons</taxon>
        <taxon>Gunneridae</taxon>
        <taxon>Pentapetalae</taxon>
        <taxon>rosids</taxon>
        <taxon>fabids</taxon>
        <taxon>Fabales</taxon>
        <taxon>Fabaceae</taxon>
        <taxon>Papilionoideae</taxon>
        <taxon>50 kb inversion clade</taxon>
        <taxon>genistoids sensu lato</taxon>
        <taxon>core genistoids</taxon>
        <taxon>Crotalarieae</taxon>
        <taxon>Crotalaria</taxon>
    </lineage>
</organism>
<keyword evidence="1" id="KW-0732">Signal</keyword>
<reference evidence="3 4" key="1">
    <citation type="submission" date="2024-01" db="EMBL/GenBank/DDBJ databases">
        <title>The genomes of 5 underutilized Papilionoideae crops provide insights into root nodulation and disease resistanc.</title>
        <authorList>
            <person name="Yuan L."/>
        </authorList>
    </citation>
    <scope>NUCLEOTIDE SEQUENCE [LARGE SCALE GENOMIC DNA]</scope>
    <source>
        <strain evidence="3">ZHUSHIDOU_FW_LH</strain>
        <tissue evidence="3">Leaf</tissue>
    </source>
</reference>
<accession>A0AAN9FCV7</accession>
<feature type="chain" id="PRO_5042880009" description="F-box domain-containing protein" evidence="1">
    <location>
        <begin position="20"/>
        <end position="433"/>
    </location>
</feature>
<keyword evidence="4" id="KW-1185">Reference proteome</keyword>
<dbReference type="PANTHER" id="PTHR31672">
    <property type="entry name" value="BNACNNG10540D PROTEIN"/>
    <property type="match status" value="1"/>
</dbReference>
<feature type="signal peptide" evidence="1">
    <location>
        <begin position="1"/>
        <end position="19"/>
    </location>
</feature>
<dbReference type="InterPro" id="IPR001810">
    <property type="entry name" value="F-box_dom"/>
</dbReference>
<dbReference type="SUPFAM" id="SSF81383">
    <property type="entry name" value="F-box domain"/>
    <property type="match status" value="1"/>
</dbReference>
<evidence type="ECO:0000313" key="3">
    <source>
        <dbReference type="EMBL" id="KAK7273139.1"/>
    </source>
</evidence>